<dbReference type="Proteomes" id="UP001501671">
    <property type="component" value="Unassembled WGS sequence"/>
</dbReference>
<protein>
    <submittedName>
        <fullName evidence="1">Amino acid synthesis family protein</fullName>
    </submittedName>
</protein>
<gene>
    <name evidence="1" type="ORF">GCM10023144_07390</name>
</gene>
<dbReference type="InterPro" id="IPR035936">
    <property type="entry name" value="BB2672"/>
</dbReference>
<dbReference type="RefSeq" id="WP_345246432.1">
    <property type="nucleotide sequence ID" value="NZ_BAABFO010000002.1"/>
</dbReference>
<name>A0ABP8GIZ9_9BURK</name>
<organism evidence="1 2">
    <name type="scientific">Pigmentiphaga soli</name>
    <dbReference type="NCBI Taxonomy" id="1007095"/>
    <lineage>
        <taxon>Bacteria</taxon>
        <taxon>Pseudomonadati</taxon>
        <taxon>Pseudomonadota</taxon>
        <taxon>Betaproteobacteria</taxon>
        <taxon>Burkholderiales</taxon>
        <taxon>Alcaligenaceae</taxon>
        <taxon>Pigmentiphaga</taxon>
    </lineage>
</organism>
<dbReference type="InterPro" id="IPR009569">
    <property type="entry name" value="AA_synth_put"/>
</dbReference>
<comment type="caution">
    <text evidence="1">The sequence shown here is derived from an EMBL/GenBank/DDBJ whole genome shotgun (WGS) entry which is preliminary data.</text>
</comment>
<dbReference type="Gene3D" id="3.30.1330.110">
    <property type="entry name" value="BB2672"/>
    <property type="match status" value="1"/>
</dbReference>
<proteinExistence type="predicted"/>
<evidence type="ECO:0000313" key="1">
    <source>
        <dbReference type="EMBL" id="GAA4325224.1"/>
    </source>
</evidence>
<dbReference type="SUPFAM" id="SSF160519">
    <property type="entry name" value="BB2672-like"/>
    <property type="match status" value="1"/>
</dbReference>
<dbReference type="EMBL" id="BAABFO010000002">
    <property type="protein sequence ID" value="GAA4325224.1"/>
    <property type="molecule type" value="Genomic_DNA"/>
</dbReference>
<reference evidence="2" key="1">
    <citation type="journal article" date="2019" name="Int. J. Syst. Evol. Microbiol.">
        <title>The Global Catalogue of Microorganisms (GCM) 10K type strain sequencing project: providing services to taxonomists for standard genome sequencing and annotation.</title>
        <authorList>
            <consortium name="The Broad Institute Genomics Platform"/>
            <consortium name="The Broad Institute Genome Sequencing Center for Infectious Disease"/>
            <person name="Wu L."/>
            <person name="Ma J."/>
        </authorList>
    </citation>
    <scope>NUCLEOTIDE SEQUENCE [LARGE SCALE GENOMIC DNA]</scope>
    <source>
        <strain evidence="2">JCM 17666</strain>
    </source>
</reference>
<sequence>MSMIRVRKKLLNIETVYHEGGAPAPAPLRMGVVAVIIDNPFAGRYVEDLLPFVAEARGLADRMVPELVEALGGADAIQAYGKGALVGVDGELEHGAIWHEAGGWAMRSVLKHAKSVVPAAKYVGAAGSRLHIPLHHVEACYVRSHFNTMEVSVSDAPRPRELLYALAMATGPRVHERLGGLRADQISVHDGQR</sequence>
<accession>A0ABP8GIZ9</accession>
<evidence type="ECO:0000313" key="2">
    <source>
        <dbReference type="Proteomes" id="UP001501671"/>
    </source>
</evidence>
<keyword evidence="2" id="KW-1185">Reference proteome</keyword>
<dbReference type="Pfam" id="PF06684">
    <property type="entry name" value="AA_synth"/>
    <property type="match status" value="1"/>
</dbReference>